<dbReference type="Gene3D" id="3.40.190.10">
    <property type="entry name" value="Periplasmic binding protein-like II"/>
    <property type="match status" value="2"/>
</dbReference>
<name>A0AAV4IDV0_9GAST</name>
<comment type="caution">
    <text evidence="1">The sequence shown here is derived from an EMBL/GenBank/DDBJ whole genome shotgun (WGS) entry which is preliminary data.</text>
</comment>
<accession>A0AAV4IDV0</accession>
<dbReference type="Proteomes" id="UP000762676">
    <property type="component" value="Unassembled WGS sequence"/>
</dbReference>
<protein>
    <submittedName>
        <fullName evidence="1">Ionotropic receptor</fullName>
    </submittedName>
</protein>
<evidence type="ECO:0000313" key="1">
    <source>
        <dbReference type="EMBL" id="GFS08289.1"/>
    </source>
</evidence>
<gene>
    <name evidence="1" type="ORF">ElyMa_006590800</name>
</gene>
<proteinExistence type="predicted"/>
<organism evidence="1 2">
    <name type="scientific">Elysia marginata</name>
    <dbReference type="NCBI Taxonomy" id="1093978"/>
    <lineage>
        <taxon>Eukaryota</taxon>
        <taxon>Metazoa</taxon>
        <taxon>Spiralia</taxon>
        <taxon>Lophotrochozoa</taxon>
        <taxon>Mollusca</taxon>
        <taxon>Gastropoda</taxon>
        <taxon>Heterobranchia</taxon>
        <taxon>Euthyneura</taxon>
        <taxon>Panpulmonata</taxon>
        <taxon>Sacoglossa</taxon>
        <taxon>Placobranchoidea</taxon>
        <taxon>Plakobranchidae</taxon>
        <taxon>Elysia</taxon>
    </lineage>
</organism>
<evidence type="ECO:0000313" key="2">
    <source>
        <dbReference type="Proteomes" id="UP000762676"/>
    </source>
</evidence>
<keyword evidence="2" id="KW-1185">Reference proteome</keyword>
<dbReference type="SUPFAM" id="SSF53850">
    <property type="entry name" value="Periplasmic binding protein-like II"/>
    <property type="match status" value="1"/>
</dbReference>
<dbReference type="AlphaFoldDB" id="A0AAV4IDV0"/>
<reference evidence="1 2" key="1">
    <citation type="journal article" date="2021" name="Elife">
        <title>Chloroplast acquisition without the gene transfer in kleptoplastic sea slugs, Plakobranchus ocellatus.</title>
        <authorList>
            <person name="Maeda T."/>
            <person name="Takahashi S."/>
            <person name="Yoshida T."/>
            <person name="Shimamura S."/>
            <person name="Takaki Y."/>
            <person name="Nagai Y."/>
            <person name="Toyoda A."/>
            <person name="Suzuki Y."/>
            <person name="Arimoto A."/>
            <person name="Ishii H."/>
            <person name="Satoh N."/>
            <person name="Nishiyama T."/>
            <person name="Hasebe M."/>
            <person name="Maruyama T."/>
            <person name="Minagawa J."/>
            <person name="Obokata J."/>
            <person name="Shigenobu S."/>
        </authorList>
    </citation>
    <scope>NUCLEOTIDE SEQUENCE [LARGE SCALE GENOMIC DNA]</scope>
</reference>
<dbReference type="EMBL" id="BMAT01013245">
    <property type="protein sequence ID" value="GFS08289.1"/>
    <property type="molecule type" value="Genomic_DNA"/>
</dbReference>
<sequence length="105" mass="11706">MLIAVYVYGEEAVKDIKLIALGNTTGNKYNAIWKAIQRNGLMNSVEEGLARVKAGRFALITESPVIRYYTGLHCDLQAVGEQFSTRPYAIGLKENFPYKSLFSQA</sequence>
<keyword evidence="1" id="KW-0675">Receptor</keyword>